<proteinExistence type="predicted"/>
<evidence type="ECO:0000313" key="1">
    <source>
        <dbReference type="Proteomes" id="UP000036681"/>
    </source>
</evidence>
<sequence>GKRSCCVCKGFQTWRSAESGKIRYHCTIDSAVQPVHTLCSKQRSVELLHRIRCPIHIVYRYLTVYNRTI</sequence>
<protein>
    <submittedName>
        <fullName evidence="2">Nuclear receptor domain-containing protein</fullName>
    </submittedName>
</protein>
<keyword evidence="1" id="KW-1185">Reference proteome</keyword>
<organism evidence="1 2">
    <name type="scientific">Ascaris lumbricoides</name>
    <name type="common">Giant roundworm</name>
    <dbReference type="NCBI Taxonomy" id="6252"/>
    <lineage>
        <taxon>Eukaryota</taxon>
        <taxon>Metazoa</taxon>
        <taxon>Ecdysozoa</taxon>
        <taxon>Nematoda</taxon>
        <taxon>Chromadorea</taxon>
        <taxon>Rhabditida</taxon>
        <taxon>Spirurina</taxon>
        <taxon>Ascaridomorpha</taxon>
        <taxon>Ascaridoidea</taxon>
        <taxon>Ascarididae</taxon>
        <taxon>Ascaris</taxon>
    </lineage>
</organism>
<name>A0A0M3IVD1_ASCLU</name>
<accession>A0A0M3IVD1</accession>
<dbReference type="AlphaFoldDB" id="A0A0M3IVD1"/>
<reference evidence="2" key="1">
    <citation type="submission" date="2017-02" db="UniProtKB">
        <authorList>
            <consortium name="WormBaseParasite"/>
        </authorList>
    </citation>
    <scope>IDENTIFICATION</scope>
</reference>
<evidence type="ECO:0000313" key="2">
    <source>
        <dbReference type="WBParaSite" id="ALUE_0002270901-mRNA-1"/>
    </source>
</evidence>
<dbReference type="Proteomes" id="UP000036681">
    <property type="component" value="Unplaced"/>
</dbReference>
<dbReference type="WBParaSite" id="ALUE_0002270901-mRNA-1">
    <property type="protein sequence ID" value="ALUE_0002270901-mRNA-1"/>
    <property type="gene ID" value="ALUE_0002270901"/>
</dbReference>